<organism evidence="1 2">
    <name type="scientific">Nicotiana tabacum</name>
    <name type="common">Common tobacco</name>
    <dbReference type="NCBI Taxonomy" id="4097"/>
    <lineage>
        <taxon>Eukaryota</taxon>
        <taxon>Viridiplantae</taxon>
        <taxon>Streptophyta</taxon>
        <taxon>Embryophyta</taxon>
        <taxon>Tracheophyta</taxon>
        <taxon>Spermatophyta</taxon>
        <taxon>Magnoliopsida</taxon>
        <taxon>eudicotyledons</taxon>
        <taxon>Gunneridae</taxon>
        <taxon>Pentapetalae</taxon>
        <taxon>asterids</taxon>
        <taxon>lamiids</taxon>
        <taxon>Solanales</taxon>
        <taxon>Solanaceae</taxon>
        <taxon>Nicotianoideae</taxon>
        <taxon>Nicotianeae</taxon>
        <taxon>Nicotiana</taxon>
    </lineage>
</organism>
<name>A0AC58SII7_TOBAC</name>
<dbReference type="Proteomes" id="UP000790787">
    <property type="component" value="Chromosome 13"/>
</dbReference>
<proteinExistence type="predicted"/>
<gene>
    <name evidence="2" type="primary">LOC107772617</name>
</gene>
<keyword evidence="1" id="KW-1185">Reference proteome</keyword>
<accession>A0AC58SII7</accession>
<reference evidence="2" key="2">
    <citation type="submission" date="2025-08" db="UniProtKB">
        <authorList>
            <consortium name="RefSeq"/>
        </authorList>
    </citation>
    <scope>IDENTIFICATION</scope>
    <source>
        <tissue evidence="2">Leaf</tissue>
    </source>
</reference>
<protein>
    <submittedName>
        <fullName evidence="2">Uncharacterized protein LOC107772617</fullName>
    </submittedName>
</protein>
<evidence type="ECO:0000313" key="1">
    <source>
        <dbReference type="Proteomes" id="UP000790787"/>
    </source>
</evidence>
<reference evidence="1" key="1">
    <citation type="journal article" date="2014" name="Nat. Commun.">
        <title>The tobacco genome sequence and its comparison with those of tomato and potato.</title>
        <authorList>
            <person name="Sierro N."/>
            <person name="Battey J.N."/>
            <person name="Ouadi S."/>
            <person name="Bakaher N."/>
            <person name="Bovet L."/>
            <person name="Willig A."/>
            <person name="Goepfert S."/>
            <person name="Peitsch M.C."/>
            <person name="Ivanov N.V."/>
        </authorList>
    </citation>
    <scope>NUCLEOTIDE SEQUENCE [LARGE SCALE GENOMIC DNA]</scope>
</reference>
<evidence type="ECO:0000313" key="2">
    <source>
        <dbReference type="RefSeq" id="XP_075084786.1"/>
    </source>
</evidence>
<sequence length="672" mass="76813">MKKCTRSNENSTKESVDLRELMQKLIVDVGALSGEVSNLKYLDQTVHELKEQLSNSRNLHKDKSPLQNKCEPFQFFAIEKVDAEEKVEVATMHLEGEAIQWHLSFMRYKQYLQPATWNEYVIALVERFGVDFDDLMKEIKKIKQTVSVKEYQAIFERNLNRVRRYQGNAISYFIGCLKHELNIDVKLTNPTTLSQVYRTTRVGFTKRTLSIDKMNEKRAKGLCYFYNEKYTPDPELVKHLGCTVKSTNPQLVAATNENMMVDKVCTITWLLQGTEFSTEFLLLPLGSCRVVLEVQWLLTLGDIKKNFMRLTMEFWYKGRKHFLRGAGSQVKVQGADKLVKHAGDLSQLCMIHVVPLGSAGEQWHAIKVEEEPKTNARLVQLLVEYPSVKKDIIEGLVQQMLDQGIIQPSCSPFASPMVLVGKKDGSWRLCVSYRNLNKYTLKNKFTIPPIVEDLLDELGGSKIFSKIDLSSGYHQLRMAKEDVPKIAFRTHSGHFEYLVMPFGLSNAPAIFQGLMNFIFQKFLIKYVLVFFDDIFIYSSTIEDHLIHLRSVFVEMSKHQFFAKKSKCFSGVQRIEYLGYLITTNGLRGFLGLTGYYRRFIKGFGVICKPLTDLTKNDVFKLSTSADATFVALKKALTQAPTLALPDTSKTFIMETNAVAMALEKDSCMKGIQ</sequence>
<dbReference type="RefSeq" id="XP_075084786.1">
    <property type="nucleotide sequence ID" value="XM_075228685.1"/>
</dbReference>